<evidence type="ECO:0000256" key="1">
    <source>
        <dbReference type="SAM" id="MobiDB-lite"/>
    </source>
</evidence>
<proteinExistence type="predicted"/>
<evidence type="ECO:0000313" key="2">
    <source>
        <dbReference type="EMBL" id="CAA9562659.1"/>
    </source>
</evidence>
<organism evidence="2">
    <name type="scientific">uncultured Thermomicrobiales bacterium</name>
    <dbReference type="NCBI Taxonomy" id="1645740"/>
    <lineage>
        <taxon>Bacteria</taxon>
        <taxon>Pseudomonadati</taxon>
        <taxon>Thermomicrobiota</taxon>
        <taxon>Thermomicrobia</taxon>
        <taxon>Thermomicrobiales</taxon>
        <taxon>environmental samples</taxon>
    </lineage>
</organism>
<accession>A0A6J4V212</accession>
<dbReference type="EMBL" id="CADCWM010000478">
    <property type="protein sequence ID" value="CAA9562659.1"/>
    <property type="molecule type" value="Genomic_DNA"/>
</dbReference>
<sequence>MRDETKDRTRDEPTDGDEKFRISTYVTESDLTSLDEIRAHLRRQEKRQVDRSAIIREAIRHYHEALLAR</sequence>
<dbReference type="GO" id="GO:0006355">
    <property type="term" value="P:regulation of DNA-templated transcription"/>
    <property type="evidence" value="ECO:0007669"/>
    <property type="project" value="InterPro"/>
</dbReference>
<reference evidence="2" key="1">
    <citation type="submission" date="2020-02" db="EMBL/GenBank/DDBJ databases">
        <authorList>
            <person name="Meier V. D."/>
        </authorList>
    </citation>
    <scope>NUCLEOTIDE SEQUENCE</scope>
    <source>
        <strain evidence="2">AVDCRST_MAG88</strain>
    </source>
</reference>
<protein>
    <submittedName>
        <fullName evidence="2">Uncharacterized protein</fullName>
    </submittedName>
</protein>
<name>A0A6J4V212_9BACT</name>
<gene>
    <name evidence="2" type="ORF">AVDCRST_MAG88-1626</name>
</gene>
<dbReference type="AlphaFoldDB" id="A0A6J4V212"/>
<feature type="region of interest" description="Disordered" evidence="1">
    <location>
        <begin position="1"/>
        <end position="20"/>
    </location>
</feature>